<reference evidence="10 11" key="1">
    <citation type="submission" date="2024-07" db="EMBL/GenBank/DDBJ databases">
        <title>Section-level genome sequencing and comparative genomics of Aspergillus sections Usti and Cavernicolus.</title>
        <authorList>
            <consortium name="Lawrence Berkeley National Laboratory"/>
            <person name="Nybo J.L."/>
            <person name="Vesth T.C."/>
            <person name="Theobald S."/>
            <person name="Frisvad J.C."/>
            <person name="Larsen T.O."/>
            <person name="Kjaerboelling I."/>
            <person name="Rothschild-Mancinelli K."/>
            <person name="Lyhne E.K."/>
            <person name="Kogle M.E."/>
            <person name="Barry K."/>
            <person name="Clum A."/>
            <person name="Na H."/>
            <person name="Ledsgaard L."/>
            <person name="Lin J."/>
            <person name="Lipzen A."/>
            <person name="Kuo A."/>
            <person name="Riley R."/>
            <person name="Mondo S."/>
            <person name="LaButti K."/>
            <person name="Haridas S."/>
            <person name="Pangalinan J."/>
            <person name="Salamov A.A."/>
            <person name="Simmons B.A."/>
            <person name="Magnuson J.K."/>
            <person name="Chen J."/>
            <person name="Drula E."/>
            <person name="Henrissat B."/>
            <person name="Wiebenga A."/>
            <person name="Lubbers R.J."/>
            <person name="Gomes A.C."/>
            <person name="Macurrencykelacurrency M.R."/>
            <person name="Stajich J."/>
            <person name="Grigoriev I.V."/>
            <person name="Mortensen U.H."/>
            <person name="De vries R.P."/>
            <person name="Baker S.E."/>
            <person name="Andersen M.R."/>
        </authorList>
    </citation>
    <scope>NUCLEOTIDE SEQUENCE [LARGE SCALE GENOMIC DNA]</scope>
    <source>
        <strain evidence="10 11">CBS 756.74</strain>
    </source>
</reference>
<dbReference type="PANTHER" id="PTHR10846">
    <property type="entry name" value="SODIUM/POTASSIUM/CALCIUM EXCHANGER"/>
    <property type="match status" value="1"/>
</dbReference>
<keyword evidence="11" id="KW-1185">Reference proteome</keyword>
<dbReference type="InterPro" id="IPR044880">
    <property type="entry name" value="NCX_ion-bd_dom_sf"/>
</dbReference>
<dbReference type="GeneID" id="98155491"/>
<keyword evidence="3" id="KW-0050">Antiport</keyword>
<evidence type="ECO:0000313" key="10">
    <source>
        <dbReference type="EMBL" id="KAL2848600.1"/>
    </source>
</evidence>
<feature type="transmembrane region" description="Helical" evidence="8">
    <location>
        <begin position="105"/>
        <end position="125"/>
    </location>
</feature>
<evidence type="ECO:0000256" key="6">
    <source>
        <dbReference type="ARBA" id="ARBA00023136"/>
    </source>
</evidence>
<dbReference type="EMBL" id="JBFXLR010000025">
    <property type="protein sequence ID" value="KAL2848600.1"/>
    <property type="molecule type" value="Genomic_DNA"/>
</dbReference>
<evidence type="ECO:0000256" key="8">
    <source>
        <dbReference type="SAM" id="Phobius"/>
    </source>
</evidence>
<dbReference type="InterPro" id="IPR004481">
    <property type="entry name" value="K/Na/Ca-exchanger"/>
</dbReference>
<evidence type="ECO:0000256" key="2">
    <source>
        <dbReference type="ARBA" id="ARBA00005364"/>
    </source>
</evidence>
<feature type="transmembrane region" description="Helical" evidence="8">
    <location>
        <begin position="249"/>
        <end position="268"/>
    </location>
</feature>
<sequence length="370" mass="38667">MDWDALCFNIATLIAGVFVLDYGADKFIDHTVIVGRRLGISPTLIALLTAGAEYEELAVVVAALAQHRSPLALGNVLGSTISNILGAFSLGLLCRPGGMECDRSAKMYSALLLFITTLFVALALFHQLNRISGAILIAVFVLYVASIGYAIYKGVTEPPALSDSDSDSDSNSDAEIANPPRGQNSWTQASERSPLLDNANPSLEPVPPPETNAAQRLPRPLHHHITQLIYGLLALSLSGYILAHSAGTLADTLHLSGTVFGLTVVAFATTLPEKLLAVLAGARGHGGIVVATTAGSNIFLLTLCVGVVAVAGIPVDQANDGLVLFDLVTVWLAAGCFAAVVFLGLGRGAGVVLLGLYGVFLGLELTVFRR</sequence>
<feature type="region of interest" description="Disordered" evidence="7">
    <location>
        <begin position="161"/>
        <end position="215"/>
    </location>
</feature>
<evidence type="ECO:0000256" key="5">
    <source>
        <dbReference type="ARBA" id="ARBA00022989"/>
    </source>
</evidence>
<protein>
    <submittedName>
        <fullName evidence="10">Sodium/calcium exchanger protein-domain-containing protein</fullName>
    </submittedName>
</protein>
<comment type="similarity">
    <text evidence="2">Belongs to the Ca(2+):cation antiporter (CaCA) (TC 2.A.19) family. SLC24A subfamily.</text>
</comment>
<gene>
    <name evidence="10" type="ORF">BJX68DRAFT_238291</name>
</gene>
<evidence type="ECO:0000313" key="11">
    <source>
        <dbReference type="Proteomes" id="UP001610444"/>
    </source>
</evidence>
<dbReference type="Pfam" id="PF01699">
    <property type="entry name" value="Na_Ca_ex"/>
    <property type="match status" value="2"/>
</dbReference>
<evidence type="ECO:0000259" key="9">
    <source>
        <dbReference type="Pfam" id="PF01699"/>
    </source>
</evidence>
<feature type="transmembrane region" description="Helical" evidence="8">
    <location>
        <begin position="298"/>
        <end position="315"/>
    </location>
</feature>
<feature type="transmembrane region" description="Helical" evidence="8">
    <location>
        <begin position="6"/>
        <end position="24"/>
    </location>
</feature>
<comment type="caution">
    <text evidence="10">The sequence shown here is derived from an EMBL/GenBank/DDBJ whole genome shotgun (WGS) entry which is preliminary data.</text>
</comment>
<organism evidence="10 11">
    <name type="scientific">Aspergillus pseudodeflectus</name>
    <dbReference type="NCBI Taxonomy" id="176178"/>
    <lineage>
        <taxon>Eukaryota</taxon>
        <taxon>Fungi</taxon>
        <taxon>Dikarya</taxon>
        <taxon>Ascomycota</taxon>
        <taxon>Pezizomycotina</taxon>
        <taxon>Eurotiomycetes</taxon>
        <taxon>Eurotiomycetidae</taxon>
        <taxon>Eurotiales</taxon>
        <taxon>Aspergillaceae</taxon>
        <taxon>Aspergillus</taxon>
        <taxon>Aspergillus subgen. Nidulantes</taxon>
    </lineage>
</organism>
<evidence type="ECO:0000256" key="1">
    <source>
        <dbReference type="ARBA" id="ARBA00004141"/>
    </source>
</evidence>
<feature type="transmembrane region" description="Helical" evidence="8">
    <location>
        <begin position="44"/>
        <end position="65"/>
    </location>
</feature>
<dbReference type="PANTHER" id="PTHR10846:SF8">
    <property type="entry name" value="INNER MEMBRANE PROTEIN YRBG"/>
    <property type="match status" value="1"/>
</dbReference>
<keyword evidence="5 8" id="KW-1133">Transmembrane helix</keyword>
<feature type="transmembrane region" description="Helical" evidence="8">
    <location>
        <begin position="322"/>
        <end position="343"/>
    </location>
</feature>
<feature type="domain" description="Sodium/calcium exchanger membrane region" evidence="9">
    <location>
        <begin position="10"/>
        <end position="145"/>
    </location>
</feature>
<evidence type="ECO:0000256" key="4">
    <source>
        <dbReference type="ARBA" id="ARBA00022692"/>
    </source>
</evidence>
<evidence type="ECO:0000256" key="7">
    <source>
        <dbReference type="SAM" id="MobiDB-lite"/>
    </source>
</evidence>
<feature type="transmembrane region" description="Helical" evidence="8">
    <location>
        <begin position="71"/>
        <end position="93"/>
    </location>
</feature>
<feature type="transmembrane region" description="Helical" evidence="8">
    <location>
        <begin position="131"/>
        <end position="152"/>
    </location>
</feature>
<dbReference type="Gene3D" id="1.20.1420.30">
    <property type="entry name" value="NCX, central ion-binding region"/>
    <property type="match status" value="2"/>
</dbReference>
<comment type="subcellular location">
    <subcellularLocation>
        <location evidence="1">Membrane</location>
        <topology evidence="1">Multi-pass membrane protein</topology>
    </subcellularLocation>
</comment>
<accession>A0ABR4K8H1</accession>
<keyword evidence="3" id="KW-0813">Transport</keyword>
<dbReference type="Proteomes" id="UP001610444">
    <property type="component" value="Unassembled WGS sequence"/>
</dbReference>
<proteinExistence type="inferred from homology"/>
<name>A0ABR4K8H1_9EURO</name>
<feature type="transmembrane region" description="Helical" evidence="8">
    <location>
        <begin position="349"/>
        <end position="368"/>
    </location>
</feature>
<keyword evidence="6 8" id="KW-0472">Membrane</keyword>
<feature type="compositionally biased region" description="Polar residues" evidence="7">
    <location>
        <begin position="181"/>
        <end position="191"/>
    </location>
</feature>
<feature type="transmembrane region" description="Helical" evidence="8">
    <location>
        <begin position="225"/>
        <end position="243"/>
    </location>
</feature>
<dbReference type="InterPro" id="IPR004837">
    <property type="entry name" value="NaCa_Exmemb"/>
</dbReference>
<evidence type="ECO:0000256" key="3">
    <source>
        <dbReference type="ARBA" id="ARBA00022449"/>
    </source>
</evidence>
<dbReference type="RefSeq" id="XP_070898284.1">
    <property type="nucleotide sequence ID" value="XM_071040327.1"/>
</dbReference>
<keyword evidence="4 8" id="KW-0812">Transmembrane</keyword>
<feature type="domain" description="Sodium/calcium exchanger membrane region" evidence="9">
    <location>
        <begin position="225"/>
        <end position="363"/>
    </location>
</feature>